<dbReference type="GO" id="GO:0005634">
    <property type="term" value="C:nucleus"/>
    <property type="evidence" value="ECO:0007669"/>
    <property type="project" value="TreeGrafter"/>
</dbReference>
<dbReference type="GeneID" id="39985257"/>
<dbReference type="PANTHER" id="PTHR12341:SF29">
    <property type="entry name" value="EXONUCLEASE XRNC, PUTATIVE-RELATED"/>
    <property type="match status" value="1"/>
</dbReference>
<keyword evidence="3" id="KW-0269">Exonuclease</keyword>
<dbReference type="STRING" id="67003.A0A1X0NX31"/>
<dbReference type="Pfam" id="PF03159">
    <property type="entry name" value="XRN_N"/>
    <property type="match status" value="1"/>
</dbReference>
<gene>
    <name evidence="3" type="ORF">TM35_000132610</name>
</gene>
<evidence type="ECO:0000313" key="4">
    <source>
        <dbReference type="Proteomes" id="UP000192257"/>
    </source>
</evidence>
<dbReference type="GO" id="GO:0004534">
    <property type="term" value="F:5'-3' RNA exonuclease activity"/>
    <property type="evidence" value="ECO:0007669"/>
    <property type="project" value="TreeGrafter"/>
</dbReference>
<dbReference type="Proteomes" id="UP000192257">
    <property type="component" value="Unassembled WGS sequence"/>
</dbReference>
<dbReference type="Gene3D" id="3.40.50.12390">
    <property type="match status" value="1"/>
</dbReference>
<accession>A0A1X0NX31</accession>
<dbReference type="VEuPathDB" id="TriTrypDB:TM35_000132610"/>
<evidence type="ECO:0000259" key="2">
    <source>
        <dbReference type="Pfam" id="PF03159"/>
    </source>
</evidence>
<evidence type="ECO:0000313" key="3">
    <source>
        <dbReference type="EMBL" id="ORC89257.1"/>
    </source>
</evidence>
<dbReference type="OrthoDB" id="278118at2759"/>
<evidence type="ECO:0000256" key="1">
    <source>
        <dbReference type="SAM" id="MobiDB-lite"/>
    </source>
</evidence>
<feature type="compositionally biased region" description="Basic and acidic residues" evidence="1">
    <location>
        <begin position="165"/>
        <end position="180"/>
    </location>
</feature>
<sequence>MGVPLLLTWLKRRFSSCFLPSNCNLETDCLYIDVNGLVYQSAALVAANEAAGVDMDAAILRKLFDLLDDIVLRLVRPRSLVYLAVDGISPMGKLAQQRSRRRRRRTNNNNNNYNNNNYYNNNNNGGGRSVEWDSNSISVGTPFMSRLTDALHFYCASRAERINSERMREYQRNTTEKSDTSTDETSVSPISFLVDDVWRPGEGENKIADAIRRFRSQPNYNPNTSHVICSSDTDVTVCSLILHEPRIHVLRYEYPVNNDKKSDSGNSWKNQTGDAWSCTFFSIHFFREELRRRLRLQYSTDTSSTTEIEKKSRQFERALHDVVFVLLLFGNDFLPSLGCRIEGGFLDGLLELLATDFISRDRSIIDPLTNTIQFDAARYALDSLAEMRDERHGGDGTLSINNGTEGGTGWGFEDAEFQQRKQAEEKEQAPRCYAYWTMLQWSLQNSAGVVEHWGCYYPYSTAPPLHLLRKYCGVLSYDALMQLAEKRSRADKSGSEVSLTTESTSAMRGSAGPTDVLVQLLVLLPARSVSLFPSAIRNAYAEIEHLVLAPVERLDFAAIEAWCEKKRQLFTEEERTRFRSYALCAGSTVLAGEKEGEPIRGNEMIFLADWNAEEFAEELKRMKTAKQIETTTNPVNRGLTSMTNSSLGSFTSSFFSSRPTRKTSAAAAALITTTSNESSDLNNCNNNTTTTTNTDTVHKGSENTAEQAVFNKQEVEYESSNKIELVQRSSFTVFAVSTNVLVDTSMIKGVGYITGDTFVCGQFTNPHLSRHSQTMLPRLQWRIASKPLLTQSKFVPDLLSGYNAPPLPSLSKNNEKPGMKRDASILDRTDNSDSDDSSSKSNEDKKKSLSDHVLTEIEKKKEAVWRRLEALQSRSEGTGN</sequence>
<protein>
    <submittedName>
        <fullName evidence="3">5-3 exonuclease XRNC</fullName>
    </submittedName>
</protein>
<reference evidence="3 4" key="1">
    <citation type="submission" date="2017-03" db="EMBL/GenBank/DDBJ databases">
        <title>An alternative strategy for trypanosome survival in the mammalian bloodstream revealed through genome and transcriptome analysis of the ubiquitous bovine parasite Trypanosoma (Megatrypanum) theileri.</title>
        <authorList>
            <person name="Kelly S."/>
            <person name="Ivens A."/>
            <person name="Mott A."/>
            <person name="O'Neill E."/>
            <person name="Emms D."/>
            <person name="Macleod O."/>
            <person name="Voorheis P."/>
            <person name="Matthews J."/>
            <person name="Matthews K."/>
            <person name="Carrington M."/>
        </authorList>
    </citation>
    <scope>NUCLEOTIDE SEQUENCE [LARGE SCALE GENOMIC DNA]</scope>
    <source>
        <strain evidence="3">Edinburgh</strain>
    </source>
</reference>
<feature type="region of interest" description="Disordered" evidence="1">
    <location>
        <begin position="676"/>
        <end position="698"/>
    </location>
</feature>
<feature type="domain" description="Xrn1 N-terminal" evidence="2">
    <location>
        <begin position="1"/>
        <end position="252"/>
    </location>
</feature>
<dbReference type="RefSeq" id="XP_028883323.1">
    <property type="nucleotide sequence ID" value="XM_029025477.1"/>
</dbReference>
<dbReference type="PANTHER" id="PTHR12341">
    <property type="entry name" value="5'-&gt;3' EXORIBONUCLEASE"/>
    <property type="match status" value="1"/>
</dbReference>
<organism evidence="3 4">
    <name type="scientific">Trypanosoma theileri</name>
    <dbReference type="NCBI Taxonomy" id="67003"/>
    <lineage>
        <taxon>Eukaryota</taxon>
        <taxon>Discoba</taxon>
        <taxon>Euglenozoa</taxon>
        <taxon>Kinetoplastea</taxon>
        <taxon>Metakinetoplastina</taxon>
        <taxon>Trypanosomatida</taxon>
        <taxon>Trypanosomatidae</taxon>
        <taxon>Trypanosoma</taxon>
    </lineage>
</organism>
<comment type="caution">
    <text evidence="3">The sequence shown here is derived from an EMBL/GenBank/DDBJ whole genome shotgun (WGS) entry which is preliminary data.</text>
</comment>
<dbReference type="EMBL" id="NBCO01000013">
    <property type="protein sequence ID" value="ORC89257.1"/>
    <property type="molecule type" value="Genomic_DNA"/>
</dbReference>
<keyword evidence="3" id="KW-0378">Hydrolase</keyword>
<feature type="compositionally biased region" description="Low complexity" evidence="1">
    <location>
        <begin position="107"/>
        <end position="123"/>
    </location>
</feature>
<feature type="region of interest" description="Disordered" evidence="1">
    <location>
        <begin position="94"/>
        <end position="127"/>
    </location>
</feature>
<dbReference type="GO" id="GO:0000956">
    <property type="term" value="P:nuclear-transcribed mRNA catabolic process"/>
    <property type="evidence" value="ECO:0007669"/>
    <property type="project" value="TreeGrafter"/>
</dbReference>
<name>A0A1X0NX31_9TRYP</name>
<keyword evidence="3" id="KW-0540">Nuclease</keyword>
<feature type="compositionally biased region" description="Low complexity" evidence="1">
    <location>
        <begin position="682"/>
        <end position="694"/>
    </location>
</feature>
<proteinExistence type="predicted"/>
<dbReference type="InterPro" id="IPR027073">
    <property type="entry name" value="5_3_exoribonuclease"/>
</dbReference>
<feature type="compositionally biased region" description="Basic and acidic residues" evidence="1">
    <location>
        <begin position="813"/>
        <end position="853"/>
    </location>
</feature>
<keyword evidence="4" id="KW-1185">Reference proteome</keyword>
<dbReference type="GO" id="GO:0003723">
    <property type="term" value="F:RNA binding"/>
    <property type="evidence" value="ECO:0007669"/>
    <property type="project" value="TreeGrafter"/>
</dbReference>
<feature type="region of interest" description="Disordered" evidence="1">
    <location>
        <begin position="805"/>
        <end position="853"/>
    </location>
</feature>
<feature type="region of interest" description="Disordered" evidence="1">
    <location>
        <begin position="165"/>
        <end position="187"/>
    </location>
</feature>
<dbReference type="InterPro" id="IPR004859">
    <property type="entry name" value="Xrn1_N"/>
</dbReference>
<dbReference type="AlphaFoldDB" id="A0A1X0NX31"/>